<dbReference type="Pfam" id="PF00271">
    <property type="entry name" value="Helicase_C"/>
    <property type="match status" value="1"/>
</dbReference>
<evidence type="ECO:0000256" key="5">
    <source>
        <dbReference type="SAM" id="Coils"/>
    </source>
</evidence>
<evidence type="ECO:0000256" key="1">
    <source>
        <dbReference type="ARBA" id="ARBA00022741"/>
    </source>
</evidence>
<organism evidence="8 9">
    <name type="scientific">Leptolyngbya subtilissima DQ-A4</name>
    <dbReference type="NCBI Taxonomy" id="2933933"/>
    <lineage>
        <taxon>Bacteria</taxon>
        <taxon>Bacillati</taxon>
        <taxon>Cyanobacteriota</taxon>
        <taxon>Cyanophyceae</taxon>
        <taxon>Leptolyngbyales</taxon>
        <taxon>Leptolyngbyaceae</taxon>
        <taxon>Leptolyngbya group</taxon>
        <taxon>Leptolyngbya</taxon>
    </lineage>
</organism>
<protein>
    <submittedName>
        <fullName evidence="8">DISARM system SNF2-like helicase DrmD</fullName>
    </submittedName>
</protein>
<name>A0ABV0K8U6_9CYAN</name>
<dbReference type="SMART" id="SM00490">
    <property type="entry name" value="HELICc"/>
    <property type="match status" value="1"/>
</dbReference>
<feature type="domain" description="Helicase C-terminal" evidence="7">
    <location>
        <begin position="528"/>
        <end position="687"/>
    </location>
</feature>
<evidence type="ECO:0000256" key="4">
    <source>
        <dbReference type="ARBA" id="ARBA00022840"/>
    </source>
</evidence>
<accession>A0ABV0K8U6</accession>
<sequence length="1091" mass="123568">MVSTSTPDTASPSIPQVGMLATLRNRRALIAAVEPFGAGPEGQVHLVRLEYIDSDGPPEDSLIWEREVNKTLLEPTALPPIENSDPMPPAEYDALLRATRWTALSPFLSFDRTSPQAQPPIASPFFGAVQVEDFQLVPLLKALQMPRISLLLADDVGLGKTVEAGLILTELLLRRRIRRVLILCPAALRKQWQQEMKTKFALSFDVIDRAETHALQKRLGLDANPWRTFPRIVTSYHYLRQPDVLEQFRAACRQPEGSAQLPWDLLIVDESHNLMPSNFGEDSDLSKMLRAIAPWFEHKLFLSATPHNGHTRCFSGLLEQLDPVRFTQTSDFTPDMQQRIQEVVIRRLKKEINALDEQEGRTPRFCRRLTEPVPVYFSREERRLSEAFAAFRSAVKSLIAASSKTDQLAGGFAVEVLNKRLLSCPYTFANSWFRFREGNVQEEGAEVGAVQAARRATQEDLDDDQEAEGRFQHAAKTTGAWFQPLIPHLQAEIAAVDEALATLQLTPNAEGELPSPAVDERWEKLLDTIEKYLRVGNKWKGSDRIVVFTEYKTTLDYLGRRLREAYANQPEAVRELYGGMDDRQRDEIKQAFNDPNDPVKVLLATDAASEGLNLQETAYIVLHYDIPWNPARLDQRNGRLDRHGQAQDVFVLHFTSEDDADLKFLARVVEKVNTIREELGSMGEVFDAAFQRRFVELEDTDRVLRGLDDAVNYRRGRSRIPSSEEIVAGQHAAAALHTLEQELDLTPTTLTQTLEIALGIGVGLPRFEAPDDQGRLRLKMPIPPKWDAAVDDHLRLGSTNGHQGPLPAIVFDSQHFIQIKNDRPVYRPAKDTVLMHLGHPMFHQALGMYARARFPGGTGDAGQSSRWTVRYGQVPEGAEALLLLTVEELAVNELREPFHHWVRTLRYPIQKGELGEALPHLAAGLDGVAPQAVDRVAADRASDLWDEIKPDVQAVLRQLIESLTSQIQAELATRQTVALQEESDRFKHRLKEVERAMKETTLQKLEKERDKLLEDMQQLSLIPDERRSQEDRLRDLDDEMKRRRGHYQDLAEQLKKEQTRVLTQILPKRYTLRGVAQVFPVTVEIRLPGDT</sequence>
<keyword evidence="2" id="KW-0378">Hydrolase</keyword>
<keyword evidence="5" id="KW-0175">Coiled coil</keyword>
<dbReference type="PANTHER" id="PTHR10799">
    <property type="entry name" value="SNF2/RAD54 HELICASE FAMILY"/>
    <property type="match status" value="1"/>
</dbReference>
<dbReference type="CDD" id="cd18011">
    <property type="entry name" value="DEXDc_RapA"/>
    <property type="match status" value="1"/>
</dbReference>
<dbReference type="Gene3D" id="3.40.50.10810">
    <property type="entry name" value="Tandem AAA-ATPase domain"/>
    <property type="match status" value="1"/>
</dbReference>
<dbReference type="InterPro" id="IPR014001">
    <property type="entry name" value="Helicase_ATP-bd"/>
</dbReference>
<dbReference type="InterPro" id="IPR057342">
    <property type="entry name" value="DEXDc_RapA"/>
</dbReference>
<dbReference type="RefSeq" id="WP_242021190.1">
    <property type="nucleotide sequence ID" value="NZ_JAMPKX010000010.1"/>
</dbReference>
<dbReference type="InterPro" id="IPR000330">
    <property type="entry name" value="SNF2_N"/>
</dbReference>
<gene>
    <name evidence="8" type="primary">drmD</name>
    <name evidence="8" type="ORF">NC992_20115</name>
</gene>
<evidence type="ECO:0000259" key="6">
    <source>
        <dbReference type="PROSITE" id="PS51192"/>
    </source>
</evidence>
<dbReference type="Pfam" id="PF00176">
    <property type="entry name" value="SNF2-rel_dom"/>
    <property type="match status" value="1"/>
</dbReference>
<dbReference type="SMART" id="SM00487">
    <property type="entry name" value="DEXDc"/>
    <property type="match status" value="1"/>
</dbReference>
<comment type="caution">
    <text evidence="8">The sequence shown here is derived from an EMBL/GenBank/DDBJ whole genome shotgun (WGS) entry which is preliminary data.</text>
</comment>
<feature type="coiled-coil region" evidence="5">
    <location>
        <begin position="976"/>
        <end position="1022"/>
    </location>
</feature>
<reference evidence="8 9" key="1">
    <citation type="submission" date="2022-04" db="EMBL/GenBank/DDBJ databases">
        <title>Positive selection, recombination, and allopatry shape intraspecific diversity of widespread and dominant cyanobacteria.</title>
        <authorList>
            <person name="Wei J."/>
            <person name="Shu W."/>
            <person name="Hu C."/>
        </authorList>
    </citation>
    <scope>NUCLEOTIDE SEQUENCE [LARGE SCALE GENOMIC DNA]</scope>
    <source>
        <strain evidence="8 9">DQ-A4</strain>
    </source>
</reference>
<dbReference type="PROSITE" id="PS51194">
    <property type="entry name" value="HELICASE_CTER"/>
    <property type="match status" value="1"/>
</dbReference>
<dbReference type="InterPro" id="IPR027417">
    <property type="entry name" value="P-loop_NTPase"/>
</dbReference>
<evidence type="ECO:0000313" key="9">
    <source>
        <dbReference type="Proteomes" id="UP001482513"/>
    </source>
</evidence>
<proteinExistence type="predicted"/>
<keyword evidence="3" id="KW-0347">Helicase</keyword>
<evidence type="ECO:0000313" key="8">
    <source>
        <dbReference type="EMBL" id="MEP0949196.1"/>
    </source>
</evidence>
<keyword evidence="4" id="KW-0067">ATP-binding</keyword>
<dbReference type="NCBIfam" id="NF038317">
    <property type="entry name" value="DISARM_DrmD"/>
    <property type="match status" value="1"/>
</dbReference>
<dbReference type="Proteomes" id="UP001482513">
    <property type="component" value="Unassembled WGS sequence"/>
</dbReference>
<dbReference type="InterPro" id="IPR049730">
    <property type="entry name" value="SNF2/RAD54-like_C"/>
</dbReference>
<dbReference type="InterPro" id="IPR038718">
    <property type="entry name" value="SNF2-like_sf"/>
</dbReference>
<keyword evidence="9" id="KW-1185">Reference proteome</keyword>
<dbReference type="EMBL" id="JAMPKX010000010">
    <property type="protein sequence ID" value="MEP0949196.1"/>
    <property type="molecule type" value="Genomic_DNA"/>
</dbReference>
<dbReference type="Gene3D" id="3.40.50.300">
    <property type="entry name" value="P-loop containing nucleotide triphosphate hydrolases"/>
    <property type="match status" value="1"/>
</dbReference>
<evidence type="ECO:0000256" key="3">
    <source>
        <dbReference type="ARBA" id="ARBA00022806"/>
    </source>
</evidence>
<keyword evidence="1" id="KW-0547">Nucleotide-binding</keyword>
<dbReference type="PROSITE" id="PS51192">
    <property type="entry name" value="HELICASE_ATP_BIND_1"/>
    <property type="match status" value="1"/>
</dbReference>
<dbReference type="SUPFAM" id="SSF52540">
    <property type="entry name" value="P-loop containing nucleoside triphosphate hydrolases"/>
    <property type="match status" value="2"/>
</dbReference>
<feature type="domain" description="Helicase ATP-binding" evidence="6">
    <location>
        <begin position="141"/>
        <end position="324"/>
    </location>
</feature>
<dbReference type="CDD" id="cd18793">
    <property type="entry name" value="SF2_C_SNF"/>
    <property type="match status" value="1"/>
</dbReference>
<evidence type="ECO:0000259" key="7">
    <source>
        <dbReference type="PROSITE" id="PS51194"/>
    </source>
</evidence>
<dbReference type="InterPro" id="IPR001650">
    <property type="entry name" value="Helicase_C-like"/>
</dbReference>
<evidence type="ECO:0000256" key="2">
    <source>
        <dbReference type="ARBA" id="ARBA00022801"/>
    </source>
</evidence>